<keyword evidence="6 13" id="KW-0479">Metal-binding</keyword>
<comment type="cofactor">
    <cofactor evidence="1 13">
        <name>heme</name>
        <dbReference type="ChEBI" id="CHEBI:30413"/>
    </cofactor>
</comment>
<keyword evidence="7" id="KW-0256">Endoplasmic reticulum</keyword>
<dbReference type="PRINTS" id="PR00385">
    <property type="entry name" value="P450"/>
</dbReference>
<dbReference type="InterPro" id="IPR050476">
    <property type="entry name" value="Insect_CytP450_Detox"/>
</dbReference>
<evidence type="ECO:0000256" key="5">
    <source>
        <dbReference type="ARBA" id="ARBA00022617"/>
    </source>
</evidence>
<dbReference type="Gene3D" id="1.10.630.10">
    <property type="entry name" value="Cytochrome P450"/>
    <property type="match status" value="1"/>
</dbReference>
<keyword evidence="12" id="KW-0472">Membrane</keyword>
<evidence type="ECO:0000256" key="11">
    <source>
        <dbReference type="ARBA" id="ARBA00023033"/>
    </source>
</evidence>
<dbReference type="GO" id="GO:0020037">
    <property type="term" value="F:heme binding"/>
    <property type="evidence" value="ECO:0007669"/>
    <property type="project" value="InterPro"/>
</dbReference>
<keyword evidence="8" id="KW-0492">Microsome</keyword>
<dbReference type="GO" id="GO:0016705">
    <property type="term" value="F:oxidoreductase activity, acting on paired donors, with incorporation or reduction of molecular oxygen"/>
    <property type="evidence" value="ECO:0007669"/>
    <property type="project" value="InterPro"/>
</dbReference>
<evidence type="ECO:0000256" key="10">
    <source>
        <dbReference type="ARBA" id="ARBA00023004"/>
    </source>
</evidence>
<evidence type="ECO:0000256" key="6">
    <source>
        <dbReference type="ARBA" id="ARBA00022723"/>
    </source>
</evidence>
<evidence type="ECO:0000256" key="9">
    <source>
        <dbReference type="ARBA" id="ARBA00023002"/>
    </source>
</evidence>
<reference evidence="15" key="1">
    <citation type="submission" date="2023-06" db="EMBL/GenBank/DDBJ databases">
        <title>Identification of Cytochrome P450s in Maconellicoccus hirsutus.</title>
        <authorList>
            <person name="Selvamani S.B."/>
            <person name="Negi N."/>
            <person name="Nagarjuna Reddy K.V."/>
            <person name="Ramasamy G.G."/>
        </authorList>
    </citation>
    <scope>NUCLEOTIDE SEQUENCE</scope>
</reference>
<dbReference type="AlphaFoldDB" id="A0AAT9UTH4"/>
<protein>
    <submittedName>
        <fullName evidence="15">Cytochrome P450 6PZ16</fullName>
    </submittedName>
</protein>
<accession>A0AAT9UTH4</accession>
<comment type="subcellular location">
    <subcellularLocation>
        <location evidence="3">Endoplasmic reticulum membrane</location>
        <topology evidence="3">Peripheral membrane protein</topology>
    </subcellularLocation>
    <subcellularLocation>
        <location evidence="2">Microsome membrane</location>
        <topology evidence="2">Peripheral membrane protein</topology>
    </subcellularLocation>
</comment>
<evidence type="ECO:0000313" key="15">
    <source>
        <dbReference type="EMBL" id="WIM41623.1"/>
    </source>
</evidence>
<evidence type="ECO:0000256" key="2">
    <source>
        <dbReference type="ARBA" id="ARBA00004174"/>
    </source>
</evidence>
<evidence type="ECO:0000256" key="8">
    <source>
        <dbReference type="ARBA" id="ARBA00022848"/>
    </source>
</evidence>
<dbReference type="PRINTS" id="PR00463">
    <property type="entry name" value="EP450I"/>
</dbReference>
<dbReference type="SUPFAM" id="SSF48264">
    <property type="entry name" value="Cytochrome P450"/>
    <property type="match status" value="1"/>
</dbReference>
<keyword evidence="9 14" id="KW-0560">Oxidoreductase</keyword>
<organism evidence="15">
    <name type="scientific">Maconellicoccus hirsutus</name>
    <name type="common">Pink hibiscus mealybug</name>
    <dbReference type="NCBI Taxonomy" id="177089"/>
    <lineage>
        <taxon>Eukaryota</taxon>
        <taxon>Metazoa</taxon>
        <taxon>Ecdysozoa</taxon>
        <taxon>Arthropoda</taxon>
        <taxon>Hexapoda</taxon>
        <taxon>Insecta</taxon>
        <taxon>Pterygota</taxon>
        <taxon>Neoptera</taxon>
        <taxon>Paraneoptera</taxon>
        <taxon>Hemiptera</taxon>
        <taxon>Sternorrhyncha</taxon>
        <taxon>Coccoidea</taxon>
        <taxon>Pseudococcidae</taxon>
        <taxon>Maconellicoccus</taxon>
    </lineage>
</organism>
<dbReference type="FunFam" id="1.10.630.10:FF:000042">
    <property type="entry name" value="Cytochrome P450"/>
    <property type="match status" value="1"/>
</dbReference>
<keyword evidence="5 13" id="KW-0349">Heme</keyword>
<evidence type="ECO:0000256" key="1">
    <source>
        <dbReference type="ARBA" id="ARBA00001971"/>
    </source>
</evidence>
<dbReference type="InterPro" id="IPR001128">
    <property type="entry name" value="Cyt_P450"/>
</dbReference>
<feature type="binding site" description="axial binding residue" evidence="13">
    <location>
        <position position="463"/>
    </location>
    <ligand>
        <name>heme</name>
        <dbReference type="ChEBI" id="CHEBI:30413"/>
    </ligand>
    <ligandPart>
        <name>Fe</name>
        <dbReference type="ChEBI" id="CHEBI:18248"/>
    </ligandPart>
</feature>
<dbReference type="PROSITE" id="PS00086">
    <property type="entry name" value="CYTOCHROME_P450"/>
    <property type="match status" value="1"/>
</dbReference>
<dbReference type="CDD" id="cd11056">
    <property type="entry name" value="CYP6-like"/>
    <property type="match status" value="1"/>
</dbReference>
<dbReference type="GO" id="GO:0005506">
    <property type="term" value="F:iron ion binding"/>
    <property type="evidence" value="ECO:0007669"/>
    <property type="project" value="InterPro"/>
</dbReference>
<dbReference type="InterPro" id="IPR002401">
    <property type="entry name" value="Cyt_P450_E_grp-I"/>
</dbReference>
<dbReference type="InterPro" id="IPR017972">
    <property type="entry name" value="Cyt_P450_CS"/>
</dbReference>
<comment type="similarity">
    <text evidence="4 14">Belongs to the cytochrome P450 family.</text>
</comment>
<evidence type="ECO:0000256" key="4">
    <source>
        <dbReference type="ARBA" id="ARBA00010617"/>
    </source>
</evidence>
<evidence type="ECO:0000256" key="13">
    <source>
        <dbReference type="PIRSR" id="PIRSR602401-1"/>
    </source>
</evidence>
<dbReference type="GO" id="GO:0005789">
    <property type="term" value="C:endoplasmic reticulum membrane"/>
    <property type="evidence" value="ECO:0007669"/>
    <property type="project" value="UniProtKB-SubCell"/>
</dbReference>
<sequence>METIALLICAIALLLVYFYHRFKRLYSYFDHHGIPYVKPILVFGNTMEWCLMKKSLSMILADIYEKLEPHRFGGLFIGRRKVIIVRDTELIRSILVKDFSSFQDHVTAEDASKEDVLDRNLLSLRGEEWKNLRIKLTGTFTSGKMKLMFPLVRDCGAKMHSVLGNISQDEDILAKEICARYTTDVIGCCAFGLDIDSLNDPNSVFRQMGKRIFAFNIINVLRVMLPKLEFFFDLFHNDKAVKQFFLDLVKKTVKHREEHNIFRGDFLDLLINLKHDNDQKSNDRQAEEDVQKFISQVGGKYTKTHIEMTDELITAQCFLFFAAGFGTSSSTMSYMLLELAQNQHIQDKLRAEIVTVLENNNNELTYEAIKQMKYLDMVINETLRKFPVGGHIDRVCSVPYQIPNSKFTIPEGFHLTISIRGIHYDPKYYERPLEFYPEHFTEQAKAQRPHYTFMPFGGGPRVCIAERFARMEIKVGAVYLLKNMSYHVSPKMKLPVEHAPEIALFEVKGGIWLRCKKLQ</sequence>
<keyword evidence="11 14" id="KW-0503">Monooxygenase</keyword>
<dbReference type="PANTHER" id="PTHR24292:SF54">
    <property type="entry name" value="CYP9F3-RELATED"/>
    <property type="match status" value="1"/>
</dbReference>
<name>A0AAT9UTH4_MACHI</name>
<evidence type="ECO:0000256" key="3">
    <source>
        <dbReference type="ARBA" id="ARBA00004406"/>
    </source>
</evidence>
<dbReference type="InterPro" id="IPR036396">
    <property type="entry name" value="Cyt_P450_sf"/>
</dbReference>
<dbReference type="PANTHER" id="PTHR24292">
    <property type="entry name" value="CYTOCHROME P450"/>
    <property type="match status" value="1"/>
</dbReference>
<dbReference type="Pfam" id="PF00067">
    <property type="entry name" value="p450"/>
    <property type="match status" value="1"/>
</dbReference>
<evidence type="ECO:0000256" key="7">
    <source>
        <dbReference type="ARBA" id="ARBA00022824"/>
    </source>
</evidence>
<dbReference type="EMBL" id="OR117183">
    <property type="protein sequence ID" value="WIM41623.1"/>
    <property type="molecule type" value="mRNA"/>
</dbReference>
<evidence type="ECO:0000256" key="12">
    <source>
        <dbReference type="ARBA" id="ARBA00023136"/>
    </source>
</evidence>
<evidence type="ECO:0000256" key="14">
    <source>
        <dbReference type="RuleBase" id="RU000461"/>
    </source>
</evidence>
<proteinExistence type="evidence at transcript level"/>
<dbReference type="GO" id="GO:0004497">
    <property type="term" value="F:monooxygenase activity"/>
    <property type="evidence" value="ECO:0007669"/>
    <property type="project" value="UniProtKB-KW"/>
</dbReference>
<keyword evidence="10 13" id="KW-0408">Iron</keyword>